<dbReference type="Pfam" id="PF04542">
    <property type="entry name" value="Sigma70_r2"/>
    <property type="match status" value="1"/>
</dbReference>
<dbReference type="PANTHER" id="PTHR43133:SF57">
    <property type="entry name" value="RNA POLYMERASE SIGMA-70 FACTOR"/>
    <property type="match status" value="1"/>
</dbReference>
<reference evidence="8" key="1">
    <citation type="journal article" date="2019" name="Int. J. Syst. Evol. Microbiol.">
        <title>The Global Catalogue of Microorganisms (GCM) 10K type strain sequencing project: providing services to taxonomists for standard genome sequencing and annotation.</title>
        <authorList>
            <consortium name="The Broad Institute Genomics Platform"/>
            <consortium name="The Broad Institute Genome Sequencing Center for Infectious Disease"/>
            <person name="Wu L."/>
            <person name="Ma J."/>
        </authorList>
    </citation>
    <scope>NUCLEOTIDE SEQUENCE [LARGE SCALE GENOMIC DNA]</scope>
    <source>
        <strain evidence="8">CCUG 60214</strain>
    </source>
</reference>
<dbReference type="Gene3D" id="1.10.1740.10">
    <property type="match status" value="1"/>
</dbReference>
<dbReference type="InterPro" id="IPR007627">
    <property type="entry name" value="RNA_pol_sigma70_r2"/>
</dbReference>
<evidence type="ECO:0000313" key="7">
    <source>
        <dbReference type="EMBL" id="MFD1147900.1"/>
    </source>
</evidence>
<evidence type="ECO:0000256" key="4">
    <source>
        <dbReference type="ARBA" id="ARBA00023163"/>
    </source>
</evidence>
<dbReference type="SUPFAM" id="SSF88946">
    <property type="entry name" value="Sigma2 domain of RNA polymerase sigma factors"/>
    <property type="match status" value="1"/>
</dbReference>
<dbReference type="InterPro" id="IPR014284">
    <property type="entry name" value="RNA_pol_sigma-70_dom"/>
</dbReference>
<evidence type="ECO:0000259" key="5">
    <source>
        <dbReference type="Pfam" id="PF04542"/>
    </source>
</evidence>
<organism evidence="7 8">
    <name type="scientific">Saccharothrix hoggarensis</name>
    <dbReference type="NCBI Taxonomy" id="913853"/>
    <lineage>
        <taxon>Bacteria</taxon>
        <taxon>Bacillati</taxon>
        <taxon>Actinomycetota</taxon>
        <taxon>Actinomycetes</taxon>
        <taxon>Pseudonocardiales</taxon>
        <taxon>Pseudonocardiaceae</taxon>
        <taxon>Saccharothrix</taxon>
    </lineage>
</organism>
<comment type="similarity">
    <text evidence="1">Belongs to the sigma-70 factor family. ECF subfamily.</text>
</comment>
<feature type="domain" description="RNA polymerase sigma factor 70 region 4 type 2" evidence="6">
    <location>
        <begin position="109"/>
        <end position="159"/>
    </location>
</feature>
<protein>
    <submittedName>
        <fullName evidence="7">RNA polymerase sigma factor</fullName>
    </submittedName>
</protein>
<feature type="domain" description="RNA polymerase sigma-70 region 2" evidence="5">
    <location>
        <begin position="17"/>
        <end position="83"/>
    </location>
</feature>
<sequence length="170" mass="19176">MRSPEARPDPAFALLELYDAALPQVYGYLLARCGDRAQAEELTSETFLAAVRSARTTGGPVTPAWLIGVARHKLVDHWRRREREERGLRLVHEEQQVEDPWEGEIDAMQARQVLERLGAHHRCALTLRYLDGLPVPEVARLMGRTVHATESLLTRARAAFRQAWTGGSDD</sequence>
<comment type="caution">
    <text evidence="7">The sequence shown here is derived from an EMBL/GenBank/DDBJ whole genome shotgun (WGS) entry which is preliminary data.</text>
</comment>
<dbReference type="RefSeq" id="WP_380723362.1">
    <property type="nucleotide sequence ID" value="NZ_JBHTLK010000050.1"/>
</dbReference>
<keyword evidence="2" id="KW-0805">Transcription regulation</keyword>
<dbReference type="Proteomes" id="UP001597168">
    <property type="component" value="Unassembled WGS sequence"/>
</dbReference>
<keyword evidence="8" id="KW-1185">Reference proteome</keyword>
<proteinExistence type="inferred from homology"/>
<dbReference type="InterPro" id="IPR013249">
    <property type="entry name" value="RNA_pol_sigma70_r4_t2"/>
</dbReference>
<dbReference type="Gene3D" id="1.10.10.10">
    <property type="entry name" value="Winged helix-like DNA-binding domain superfamily/Winged helix DNA-binding domain"/>
    <property type="match status" value="1"/>
</dbReference>
<evidence type="ECO:0000256" key="3">
    <source>
        <dbReference type="ARBA" id="ARBA00023082"/>
    </source>
</evidence>
<dbReference type="InterPro" id="IPR036388">
    <property type="entry name" value="WH-like_DNA-bd_sf"/>
</dbReference>
<accession>A0ABW3QTL2</accession>
<dbReference type="SUPFAM" id="SSF88659">
    <property type="entry name" value="Sigma3 and sigma4 domains of RNA polymerase sigma factors"/>
    <property type="match status" value="1"/>
</dbReference>
<dbReference type="InterPro" id="IPR039425">
    <property type="entry name" value="RNA_pol_sigma-70-like"/>
</dbReference>
<evidence type="ECO:0000259" key="6">
    <source>
        <dbReference type="Pfam" id="PF08281"/>
    </source>
</evidence>
<evidence type="ECO:0000256" key="1">
    <source>
        <dbReference type="ARBA" id="ARBA00010641"/>
    </source>
</evidence>
<dbReference type="Pfam" id="PF08281">
    <property type="entry name" value="Sigma70_r4_2"/>
    <property type="match status" value="1"/>
</dbReference>
<keyword evidence="4" id="KW-0804">Transcription</keyword>
<dbReference type="PANTHER" id="PTHR43133">
    <property type="entry name" value="RNA POLYMERASE ECF-TYPE SIGMA FACTO"/>
    <property type="match status" value="1"/>
</dbReference>
<evidence type="ECO:0000256" key="2">
    <source>
        <dbReference type="ARBA" id="ARBA00023015"/>
    </source>
</evidence>
<dbReference type="NCBIfam" id="TIGR02937">
    <property type="entry name" value="sigma70-ECF"/>
    <property type="match status" value="1"/>
</dbReference>
<gene>
    <name evidence="7" type="ORF">ACFQ3T_12250</name>
</gene>
<dbReference type="EMBL" id="JBHTLK010000050">
    <property type="protein sequence ID" value="MFD1147900.1"/>
    <property type="molecule type" value="Genomic_DNA"/>
</dbReference>
<keyword evidence="3" id="KW-0731">Sigma factor</keyword>
<name>A0ABW3QTL2_9PSEU</name>
<dbReference type="InterPro" id="IPR013325">
    <property type="entry name" value="RNA_pol_sigma_r2"/>
</dbReference>
<evidence type="ECO:0000313" key="8">
    <source>
        <dbReference type="Proteomes" id="UP001597168"/>
    </source>
</evidence>
<dbReference type="InterPro" id="IPR013324">
    <property type="entry name" value="RNA_pol_sigma_r3/r4-like"/>
</dbReference>